<dbReference type="KEGG" id="bdw:94336267"/>
<dbReference type="RefSeq" id="XP_067803562.1">
    <property type="nucleotide sequence ID" value="XM_067946998.1"/>
</dbReference>
<gene>
    <name evidence="1" type="ORF">BdWA1_001969</name>
</gene>
<reference evidence="1" key="1">
    <citation type="journal article" date="2023" name="Nat. Microbiol.">
        <title>Babesia duncani multi-omics identifies virulence factors and drug targets.</title>
        <authorList>
            <person name="Singh P."/>
            <person name="Lonardi S."/>
            <person name="Liang Q."/>
            <person name="Vydyam P."/>
            <person name="Khabirova E."/>
            <person name="Fang T."/>
            <person name="Gihaz S."/>
            <person name="Thekkiniath J."/>
            <person name="Munshi M."/>
            <person name="Abel S."/>
            <person name="Ciampossin L."/>
            <person name="Batugedara G."/>
            <person name="Gupta M."/>
            <person name="Lu X.M."/>
            <person name="Lenz T."/>
            <person name="Chakravarty S."/>
            <person name="Cornillot E."/>
            <person name="Hu Y."/>
            <person name="Ma W."/>
            <person name="Gonzalez L.M."/>
            <person name="Sanchez S."/>
            <person name="Estrada K."/>
            <person name="Sanchez-Flores A."/>
            <person name="Montero E."/>
            <person name="Harb O.S."/>
            <person name="Le Roch K.G."/>
            <person name="Mamoun C.B."/>
        </authorList>
    </citation>
    <scope>NUCLEOTIDE SEQUENCE</scope>
    <source>
        <strain evidence="1">WA1</strain>
    </source>
</reference>
<dbReference type="EMBL" id="JALLKP010000002">
    <property type="protein sequence ID" value="KAK2196720.1"/>
    <property type="molecule type" value="Genomic_DNA"/>
</dbReference>
<evidence type="ECO:0000313" key="2">
    <source>
        <dbReference type="Proteomes" id="UP001214638"/>
    </source>
</evidence>
<protein>
    <submittedName>
        <fullName evidence="1">Uncharacterized protein</fullName>
    </submittedName>
</protein>
<evidence type="ECO:0000313" key="1">
    <source>
        <dbReference type="EMBL" id="KAK2196720.1"/>
    </source>
</evidence>
<dbReference type="Proteomes" id="UP001214638">
    <property type="component" value="Unassembled WGS sequence"/>
</dbReference>
<name>A0AAD9UPE7_9APIC</name>
<dbReference type="GeneID" id="94336267"/>
<dbReference type="AlphaFoldDB" id="A0AAD9UPE7"/>
<accession>A0AAD9UPE7</accession>
<organism evidence="1 2">
    <name type="scientific">Babesia duncani</name>
    <dbReference type="NCBI Taxonomy" id="323732"/>
    <lineage>
        <taxon>Eukaryota</taxon>
        <taxon>Sar</taxon>
        <taxon>Alveolata</taxon>
        <taxon>Apicomplexa</taxon>
        <taxon>Aconoidasida</taxon>
        <taxon>Piroplasmida</taxon>
        <taxon>Babesiidae</taxon>
        <taxon>Babesia</taxon>
    </lineage>
</organism>
<proteinExistence type="predicted"/>
<sequence length="474" mass="54005">MPWEQCSFFRKNKNNDKLNHSIIETLLDIDPTEESIPSAHDLLRIIGNCSSDKIRACKTDWESLYSIINNSLNTIGTSKHNANSYDSQWNTKMVVKLIQNAAYVSNMSESHSLDFLKMPLNNGCNYIAKNITTATEDDIVRIVFAFGKGAFIKNELVKRSFINLIENETIQRLKKFQSIQLLRILHSVVCINAVAKDFPLKHLFSNDGSSSEPFGQEFTRCIVSQLIRTIENIGSIDIGNAINSIAYCGYLNPAFAHKLNKAFRKRLLGLKSYESILSPAIALSMYGVISAKTAETTIRALEEMIGNCCCYPETLREWPEASQNMENETQLQALEEKNKLLFPLKLLEMNIRHNTPEVYATLSQQARSFLGYIRRTQTMVSVQLQPHDDTNSTPCGNTSEISSFIDHGITNIGPHVHGPYILQHCEPVQKLIIQAKAPWNQAGKWSRYYWYVFFKNRQEHLTREGFEFMESIII</sequence>
<comment type="caution">
    <text evidence="1">The sequence shown here is derived from an EMBL/GenBank/DDBJ whole genome shotgun (WGS) entry which is preliminary data.</text>
</comment>
<keyword evidence="2" id="KW-1185">Reference proteome</keyword>